<evidence type="ECO:0000256" key="1">
    <source>
        <dbReference type="SAM" id="MobiDB-lite"/>
    </source>
</evidence>
<sequence>MRVRKFDLIYSNTNNGKKKTVTETTISKGGDDKPETVSLRGGSQKDKLRRGALTSKGQIEEGIRVPSGHRRGVFIFTKLSSAKSLLKLKLPQRGSEFFIRDAFEFKICAAPRLLLFKIVQERIGHFS</sequence>
<name>A0AAV4W8J9_9ARAC</name>
<organism evidence="2 3">
    <name type="scientific">Caerostris darwini</name>
    <dbReference type="NCBI Taxonomy" id="1538125"/>
    <lineage>
        <taxon>Eukaryota</taxon>
        <taxon>Metazoa</taxon>
        <taxon>Ecdysozoa</taxon>
        <taxon>Arthropoda</taxon>
        <taxon>Chelicerata</taxon>
        <taxon>Arachnida</taxon>
        <taxon>Araneae</taxon>
        <taxon>Araneomorphae</taxon>
        <taxon>Entelegynae</taxon>
        <taxon>Araneoidea</taxon>
        <taxon>Araneidae</taxon>
        <taxon>Caerostris</taxon>
    </lineage>
</organism>
<reference evidence="2 3" key="1">
    <citation type="submission" date="2021-06" db="EMBL/GenBank/DDBJ databases">
        <title>Caerostris darwini draft genome.</title>
        <authorList>
            <person name="Kono N."/>
            <person name="Arakawa K."/>
        </authorList>
    </citation>
    <scope>NUCLEOTIDE SEQUENCE [LARGE SCALE GENOMIC DNA]</scope>
</reference>
<proteinExistence type="predicted"/>
<keyword evidence="3" id="KW-1185">Reference proteome</keyword>
<protein>
    <submittedName>
        <fullName evidence="2">Uncharacterized protein</fullName>
    </submittedName>
</protein>
<dbReference type="Proteomes" id="UP001054837">
    <property type="component" value="Unassembled WGS sequence"/>
</dbReference>
<gene>
    <name evidence="2" type="ORF">CDAR_216501</name>
</gene>
<accession>A0AAV4W8J9</accession>
<dbReference type="EMBL" id="BPLQ01014281">
    <property type="protein sequence ID" value="GIY78821.1"/>
    <property type="molecule type" value="Genomic_DNA"/>
</dbReference>
<dbReference type="AlphaFoldDB" id="A0AAV4W8J9"/>
<comment type="caution">
    <text evidence="2">The sequence shown here is derived from an EMBL/GenBank/DDBJ whole genome shotgun (WGS) entry which is preliminary data.</text>
</comment>
<feature type="region of interest" description="Disordered" evidence="1">
    <location>
        <begin position="21"/>
        <end position="46"/>
    </location>
</feature>
<evidence type="ECO:0000313" key="2">
    <source>
        <dbReference type="EMBL" id="GIY78821.1"/>
    </source>
</evidence>
<evidence type="ECO:0000313" key="3">
    <source>
        <dbReference type="Proteomes" id="UP001054837"/>
    </source>
</evidence>